<comment type="caution">
    <text evidence="4">The sequence shown here is derived from an EMBL/GenBank/DDBJ whole genome shotgun (WGS) entry which is preliminary data.</text>
</comment>
<accession>A0A7J0EJJ2</accession>
<organism evidence="4 5">
    <name type="scientific">Actinidia rufa</name>
    <dbReference type="NCBI Taxonomy" id="165716"/>
    <lineage>
        <taxon>Eukaryota</taxon>
        <taxon>Viridiplantae</taxon>
        <taxon>Streptophyta</taxon>
        <taxon>Embryophyta</taxon>
        <taxon>Tracheophyta</taxon>
        <taxon>Spermatophyta</taxon>
        <taxon>Magnoliopsida</taxon>
        <taxon>eudicotyledons</taxon>
        <taxon>Gunneridae</taxon>
        <taxon>Pentapetalae</taxon>
        <taxon>asterids</taxon>
        <taxon>Ericales</taxon>
        <taxon>Actinidiaceae</taxon>
        <taxon>Actinidia</taxon>
    </lineage>
</organism>
<protein>
    <submittedName>
        <fullName evidence="4">Uncharacterized protein</fullName>
    </submittedName>
</protein>
<dbReference type="AlphaFoldDB" id="A0A7J0EJJ2"/>
<dbReference type="OrthoDB" id="1572115at2759"/>
<reference evidence="4 5" key="1">
    <citation type="submission" date="2019-07" db="EMBL/GenBank/DDBJ databases">
        <title>De Novo Assembly of kiwifruit Actinidia rufa.</title>
        <authorList>
            <person name="Sugita-Konishi S."/>
            <person name="Sato K."/>
            <person name="Mori E."/>
            <person name="Abe Y."/>
            <person name="Kisaki G."/>
            <person name="Hamano K."/>
            <person name="Suezawa K."/>
            <person name="Otani M."/>
            <person name="Fukuda T."/>
            <person name="Manabe T."/>
            <person name="Gomi K."/>
            <person name="Tabuchi M."/>
            <person name="Akimitsu K."/>
            <person name="Kataoka I."/>
        </authorList>
    </citation>
    <scope>NUCLEOTIDE SEQUENCE [LARGE SCALE GENOMIC DNA]</scope>
    <source>
        <strain evidence="5">cv. Fuchu</strain>
        <strain evidence="4">Fuchu</strain>
    </source>
</reference>
<proteinExistence type="predicted"/>
<sequence length="151" mass="16866">METGELADKEKRVFHMDLIEMISAFLNVSGEVHANAPANPAEGAAPLEPAPAPAPAEAEAPAEVHQREELLRSIHAQIKELVRQHCERPAWKKGLSRFPGQAQLYVEGANDMMSELEISAETDTETLREWVESLRRDPNLLKPLIKDHFPD</sequence>
<feature type="region of interest" description="Disordered" evidence="1">
    <location>
        <begin position="37"/>
        <end position="64"/>
    </location>
</feature>
<dbReference type="EMBL" id="BJWL01000050">
    <property type="protein sequence ID" value="GFS28716.1"/>
    <property type="molecule type" value="Genomic_DNA"/>
</dbReference>
<dbReference type="EMBL" id="BJWL01000037">
    <property type="protein sequence ID" value="GFS28232.1"/>
    <property type="molecule type" value="Genomic_DNA"/>
</dbReference>
<evidence type="ECO:0000313" key="3">
    <source>
        <dbReference type="EMBL" id="GFS28716.1"/>
    </source>
</evidence>
<feature type="compositionally biased region" description="Low complexity" evidence="1">
    <location>
        <begin position="37"/>
        <end position="47"/>
    </location>
</feature>
<name>A0A7J0EJJ2_9ERIC</name>
<evidence type="ECO:0000313" key="5">
    <source>
        <dbReference type="Proteomes" id="UP000585474"/>
    </source>
</evidence>
<evidence type="ECO:0000313" key="2">
    <source>
        <dbReference type="EMBL" id="GFS28232.1"/>
    </source>
</evidence>
<evidence type="ECO:0000256" key="1">
    <source>
        <dbReference type="SAM" id="MobiDB-lite"/>
    </source>
</evidence>
<dbReference type="Proteomes" id="UP000585474">
    <property type="component" value="Unassembled WGS sequence"/>
</dbReference>
<dbReference type="EMBL" id="BJWL01000005">
    <property type="protein sequence ID" value="GFY86462.1"/>
    <property type="molecule type" value="Genomic_DNA"/>
</dbReference>
<evidence type="ECO:0000313" key="4">
    <source>
        <dbReference type="EMBL" id="GFY86462.1"/>
    </source>
</evidence>
<keyword evidence="5" id="KW-1185">Reference proteome</keyword>
<gene>
    <name evidence="2" type="ORF">Acr_00g0000650</name>
    <name evidence="3" type="ORF">Acr_00g0003490</name>
    <name evidence="4" type="ORF">Acr_05g0001010</name>
</gene>